<keyword evidence="9" id="KW-1185">Reference proteome</keyword>
<dbReference type="PANTHER" id="PTHR46481">
    <property type="entry name" value="ZINC FINGER BED DOMAIN-CONTAINING PROTEIN 4"/>
    <property type="match status" value="1"/>
</dbReference>
<gene>
    <name evidence="8" type="ORF">D9757_011565</name>
</gene>
<evidence type="ECO:0000256" key="6">
    <source>
        <dbReference type="SAM" id="MobiDB-lite"/>
    </source>
</evidence>
<dbReference type="SUPFAM" id="SSF53098">
    <property type="entry name" value="Ribonuclease H-like"/>
    <property type="match status" value="1"/>
</dbReference>
<keyword evidence="5" id="KW-0539">Nucleus</keyword>
<evidence type="ECO:0000256" key="4">
    <source>
        <dbReference type="ARBA" id="ARBA00022833"/>
    </source>
</evidence>
<accession>A0A8H5GNK9</accession>
<keyword evidence="4" id="KW-0862">Zinc</keyword>
<reference evidence="8 9" key="1">
    <citation type="journal article" date="2020" name="ISME J.">
        <title>Uncovering the hidden diversity of litter-decomposition mechanisms in mushroom-forming fungi.</title>
        <authorList>
            <person name="Floudas D."/>
            <person name="Bentzer J."/>
            <person name="Ahren D."/>
            <person name="Johansson T."/>
            <person name="Persson P."/>
            <person name="Tunlid A."/>
        </authorList>
    </citation>
    <scope>NUCLEOTIDE SEQUENCE [LARGE SCALE GENOMIC DNA]</scope>
    <source>
        <strain evidence="8 9">CBS 406.79</strain>
    </source>
</reference>
<name>A0A8H5GNK9_9AGAR</name>
<dbReference type="EMBL" id="JAACJN010000137">
    <property type="protein sequence ID" value="KAF5368114.1"/>
    <property type="molecule type" value="Genomic_DNA"/>
</dbReference>
<feature type="compositionally biased region" description="Acidic residues" evidence="6">
    <location>
        <begin position="84"/>
        <end position="108"/>
    </location>
</feature>
<sequence length="817" mass="92664">MGSGRDPIDETLIVQGQRRTKPSNRLPQEIGRVPQSTAAADPSQTNLNNLPDADELDFYDSERDETIPADTHAHTEDNDVAQQEGDEDNDEHEEAEDKDEAEESDTEAPEINSEEARYWELARKSGFKAFSRIQNKATKDLRLVSTKTTRFVDGTETPGYYCNFCLEAKSKKDSFFTGNVTSHRNHITRNHYEKYLEVCEDANVGPKAKPPTGKKALISGQASITDFTAKQKPQTPFSKSGLAEFIMEYIIDSDVWIATPFVGFFFIYVRAFAKGITSRISLVFDGWSRRRRKSYNSLVIFWIHSPPDKPTEWTLRNMLVAFDRMKGRHTGSGVGKLLVEEIRQYGFEERLGWTTSDNVTVNDATVRYICKEFDPYSISLNPKERRGRCMEHTLHLAAHHFAQALQIPSIMKTNQDLQQLSKLFDELDLDIDDSGCIEADDDDADAIIDANCTDFEAGDAVGKIFAFIAQVRASDHATLFLSELCQKNDCPALELLTWVRTRWGSLYHCFKRLIQIRQAYDIFCCLADNNSDVPALDRGKKYAFYQMSNNEWNVVISTCTTELGQEKVATCHKVFPILEHARCKWEQLLGDPEYLPVAPALQAGLHNMQKWYQSAVDSPIYFICHVLNPVRKLSYLNAVWKPEWVRKSRSAMEQEFLRYWDVVSSQYHQNAEPMVPLTMPVPVDLASASDDWMDTVLAAKEITSDIDATADPLKELDDYLDSKLIPRAACEDIITWWGHNQFAYPVLSRLARDYLAIQGSAAAAERSFSSGGITDTARRGCLGDELFGEMQLLKNAYQDGRISAQQETWLHVDASFD</sequence>
<evidence type="ECO:0000256" key="1">
    <source>
        <dbReference type="ARBA" id="ARBA00004123"/>
    </source>
</evidence>
<feature type="domain" description="HAT C-terminal dimerisation" evidence="7">
    <location>
        <begin position="715"/>
        <end position="785"/>
    </location>
</feature>
<dbReference type="GO" id="GO:0005634">
    <property type="term" value="C:nucleus"/>
    <property type="evidence" value="ECO:0007669"/>
    <property type="project" value="UniProtKB-SubCell"/>
</dbReference>
<comment type="caution">
    <text evidence="8">The sequence shown here is derived from an EMBL/GenBank/DDBJ whole genome shotgun (WGS) entry which is preliminary data.</text>
</comment>
<keyword evidence="3" id="KW-0863">Zinc-finger</keyword>
<dbReference type="InterPro" id="IPR052035">
    <property type="entry name" value="ZnF_BED_domain_contain"/>
</dbReference>
<proteinExistence type="predicted"/>
<evidence type="ECO:0000256" key="2">
    <source>
        <dbReference type="ARBA" id="ARBA00022723"/>
    </source>
</evidence>
<comment type="subcellular location">
    <subcellularLocation>
        <location evidence="1">Nucleus</location>
    </subcellularLocation>
</comment>
<dbReference type="InterPro" id="IPR008906">
    <property type="entry name" value="HATC_C_dom"/>
</dbReference>
<protein>
    <recommendedName>
        <fullName evidence="7">HAT C-terminal dimerisation domain-containing protein</fullName>
    </recommendedName>
</protein>
<evidence type="ECO:0000256" key="3">
    <source>
        <dbReference type="ARBA" id="ARBA00022771"/>
    </source>
</evidence>
<dbReference type="OrthoDB" id="3058553at2759"/>
<evidence type="ECO:0000256" key="5">
    <source>
        <dbReference type="ARBA" id="ARBA00023242"/>
    </source>
</evidence>
<dbReference type="GO" id="GO:0046983">
    <property type="term" value="F:protein dimerization activity"/>
    <property type="evidence" value="ECO:0007669"/>
    <property type="project" value="InterPro"/>
</dbReference>
<evidence type="ECO:0000259" key="7">
    <source>
        <dbReference type="Pfam" id="PF05699"/>
    </source>
</evidence>
<keyword evidence="2" id="KW-0479">Metal-binding</keyword>
<feature type="region of interest" description="Disordered" evidence="6">
    <location>
        <begin position="1"/>
        <end position="117"/>
    </location>
</feature>
<dbReference type="InterPro" id="IPR012337">
    <property type="entry name" value="RNaseH-like_sf"/>
</dbReference>
<feature type="compositionally biased region" description="Polar residues" evidence="6">
    <location>
        <begin position="34"/>
        <end position="49"/>
    </location>
</feature>
<dbReference type="PANTHER" id="PTHR46481:SF10">
    <property type="entry name" value="ZINC FINGER BED DOMAIN-CONTAINING PROTEIN 39"/>
    <property type="match status" value="1"/>
</dbReference>
<dbReference type="AlphaFoldDB" id="A0A8H5GNK9"/>
<evidence type="ECO:0000313" key="9">
    <source>
        <dbReference type="Proteomes" id="UP000518752"/>
    </source>
</evidence>
<evidence type="ECO:0000313" key="8">
    <source>
        <dbReference type="EMBL" id="KAF5368114.1"/>
    </source>
</evidence>
<dbReference type="Pfam" id="PF05699">
    <property type="entry name" value="Dimer_Tnp_hAT"/>
    <property type="match status" value="1"/>
</dbReference>
<dbReference type="Proteomes" id="UP000518752">
    <property type="component" value="Unassembled WGS sequence"/>
</dbReference>
<feature type="compositionally biased region" description="Basic and acidic residues" evidence="6">
    <location>
        <begin position="60"/>
        <end position="77"/>
    </location>
</feature>
<dbReference type="GO" id="GO:0008270">
    <property type="term" value="F:zinc ion binding"/>
    <property type="evidence" value="ECO:0007669"/>
    <property type="project" value="UniProtKB-KW"/>
</dbReference>
<organism evidence="8 9">
    <name type="scientific">Collybiopsis confluens</name>
    <dbReference type="NCBI Taxonomy" id="2823264"/>
    <lineage>
        <taxon>Eukaryota</taxon>
        <taxon>Fungi</taxon>
        <taxon>Dikarya</taxon>
        <taxon>Basidiomycota</taxon>
        <taxon>Agaricomycotina</taxon>
        <taxon>Agaricomycetes</taxon>
        <taxon>Agaricomycetidae</taxon>
        <taxon>Agaricales</taxon>
        <taxon>Marasmiineae</taxon>
        <taxon>Omphalotaceae</taxon>
        <taxon>Collybiopsis</taxon>
    </lineage>
</organism>